<organism evidence="1 2">
    <name type="scientific">Hyaloscypha bicolor E</name>
    <dbReference type="NCBI Taxonomy" id="1095630"/>
    <lineage>
        <taxon>Eukaryota</taxon>
        <taxon>Fungi</taxon>
        <taxon>Dikarya</taxon>
        <taxon>Ascomycota</taxon>
        <taxon>Pezizomycotina</taxon>
        <taxon>Leotiomycetes</taxon>
        <taxon>Helotiales</taxon>
        <taxon>Hyaloscyphaceae</taxon>
        <taxon>Hyaloscypha</taxon>
        <taxon>Hyaloscypha bicolor</taxon>
    </lineage>
</organism>
<feature type="non-terminal residue" evidence="1">
    <location>
        <position position="1"/>
    </location>
</feature>
<protein>
    <submittedName>
        <fullName evidence="1">Uncharacterized protein</fullName>
    </submittedName>
</protein>
<reference evidence="1 2" key="1">
    <citation type="submission" date="2016-04" db="EMBL/GenBank/DDBJ databases">
        <title>A degradative enzymes factory behind the ericoid mycorrhizal symbiosis.</title>
        <authorList>
            <consortium name="DOE Joint Genome Institute"/>
            <person name="Martino E."/>
            <person name="Morin E."/>
            <person name="Grelet G."/>
            <person name="Kuo A."/>
            <person name="Kohler A."/>
            <person name="Daghino S."/>
            <person name="Barry K."/>
            <person name="Choi C."/>
            <person name="Cichocki N."/>
            <person name="Clum A."/>
            <person name="Copeland A."/>
            <person name="Hainaut M."/>
            <person name="Haridas S."/>
            <person name="Labutti K."/>
            <person name="Lindquist E."/>
            <person name="Lipzen A."/>
            <person name="Khouja H.-R."/>
            <person name="Murat C."/>
            <person name="Ohm R."/>
            <person name="Olson A."/>
            <person name="Spatafora J."/>
            <person name="Veneault-Fourrey C."/>
            <person name="Henrissat B."/>
            <person name="Grigoriev I."/>
            <person name="Martin F."/>
            <person name="Perotto S."/>
        </authorList>
    </citation>
    <scope>NUCLEOTIDE SEQUENCE [LARGE SCALE GENOMIC DNA]</scope>
    <source>
        <strain evidence="1 2">E</strain>
    </source>
</reference>
<dbReference type="AlphaFoldDB" id="A0A2J6TDY3"/>
<dbReference type="GeneID" id="36581031"/>
<dbReference type="RefSeq" id="XP_024738062.1">
    <property type="nucleotide sequence ID" value="XM_024872951.1"/>
</dbReference>
<dbReference type="InParanoid" id="A0A2J6TDY3"/>
<accession>A0A2J6TDY3</accession>
<dbReference type="EMBL" id="KZ613786">
    <property type="protein sequence ID" value="PMD61158.1"/>
    <property type="molecule type" value="Genomic_DNA"/>
</dbReference>
<gene>
    <name evidence="1" type="ORF">K444DRAFT_477473</name>
</gene>
<feature type="non-terminal residue" evidence="1">
    <location>
        <position position="238"/>
    </location>
</feature>
<dbReference type="Proteomes" id="UP000235371">
    <property type="component" value="Unassembled WGS sequence"/>
</dbReference>
<evidence type="ECO:0000313" key="1">
    <source>
        <dbReference type="EMBL" id="PMD61158.1"/>
    </source>
</evidence>
<proteinExistence type="predicted"/>
<keyword evidence="2" id="KW-1185">Reference proteome</keyword>
<name>A0A2J6TDY3_9HELO</name>
<evidence type="ECO:0000313" key="2">
    <source>
        <dbReference type="Proteomes" id="UP000235371"/>
    </source>
</evidence>
<dbReference type="OrthoDB" id="1896086at2759"/>
<sequence>PGATTSISTDLPPPSTNSKACMVCTPYAINEDNCNTIPNCSPQIAVATVTVGSAPVHVGTLTGVALYTAAEIGGVPYVDPGESLDSGSLIVKVPTSGYNLTSLRDAMIASIALSIQTSATGKNCFNVTYEVEELKRRDGLLGWVDEALRTSRRLLGFRDHLAPRDRPYLSTEHMTMCNGAYFHTTNYYDPFWRTAPQPGPTDFINALFTFEASNSDQFLCEFIDMLVDGLTALAPEFA</sequence>